<keyword evidence="2" id="KW-1185">Reference proteome</keyword>
<proteinExistence type="predicted"/>
<accession>A0ACC5RFU0</accession>
<reference evidence="1" key="1">
    <citation type="submission" date="2021-01" db="EMBL/GenBank/DDBJ databases">
        <authorList>
            <person name="Sun Q."/>
        </authorList>
    </citation>
    <scope>NUCLEOTIDE SEQUENCE</scope>
    <source>
        <strain evidence="1">YIM B02566</strain>
    </source>
</reference>
<sequence length="144" mass="15044">MDNTQICECANCGWKGPSSEADLGIDVLLSLPERVDPGEPFPAGECPKCKSLCHVEQALPILAIVVEGGIVQAVVSDKPGLVKLRDLMVIDYDAEGADLDEISLVPQEGGTDAEAIVVSHSISLARINLAGILPLIPASEDNAS</sequence>
<evidence type="ECO:0000313" key="2">
    <source>
        <dbReference type="Proteomes" id="UP000616151"/>
    </source>
</evidence>
<dbReference type="EMBL" id="JAENHL010000009">
    <property type="protein sequence ID" value="MBK1871589.1"/>
    <property type="molecule type" value="Genomic_DNA"/>
</dbReference>
<gene>
    <name evidence="1" type="ORF">JHL16_34805</name>
</gene>
<name>A0ACC5RFU0_9HYPH</name>
<dbReference type="Proteomes" id="UP000616151">
    <property type="component" value="Unassembled WGS sequence"/>
</dbReference>
<organism evidence="1 2">
    <name type="scientific">Taklimakanibacter albus</name>
    <dbReference type="NCBI Taxonomy" id="2800327"/>
    <lineage>
        <taxon>Bacteria</taxon>
        <taxon>Pseudomonadati</taxon>
        <taxon>Pseudomonadota</taxon>
        <taxon>Alphaproteobacteria</taxon>
        <taxon>Hyphomicrobiales</taxon>
        <taxon>Aestuariivirgaceae</taxon>
        <taxon>Taklimakanibacter</taxon>
    </lineage>
</organism>
<evidence type="ECO:0000313" key="1">
    <source>
        <dbReference type="EMBL" id="MBK1871589.1"/>
    </source>
</evidence>
<protein>
    <submittedName>
        <fullName evidence="1">Uncharacterized protein</fullName>
    </submittedName>
</protein>
<comment type="caution">
    <text evidence="1">The sequence shown here is derived from an EMBL/GenBank/DDBJ whole genome shotgun (WGS) entry which is preliminary data.</text>
</comment>